<evidence type="ECO:0000313" key="2">
    <source>
        <dbReference type="EMBL" id="SAL59047.1"/>
    </source>
</evidence>
<feature type="transmembrane region" description="Helical" evidence="1">
    <location>
        <begin position="408"/>
        <end position="426"/>
    </location>
</feature>
<feature type="transmembrane region" description="Helical" evidence="1">
    <location>
        <begin position="66"/>
        <end position="84"/>
    </location>
</feature>
<name>A0A158IR64_9BURK</name>
<dbReference type="AlphaFoldDB" id="A0A158IR64"/>
<feature type="transmembrane region" description="Helical" evidence="1">
    <location>
        <begin position="305"/>
        <end position="324"/>
    </location>
</feature>
<dbReference type="Proteomes" id="UP000054977">
    <property type="component" value="Unassembled WGS sequence"/>
</dbReference>
<comment type="caution">
    <text evidence="2">The sequence shown here is derived from an EMBL/GenBank/DDBJ whole genome shotgun (WGS) entry which is preliminary data.</text>
</comment>
<evidence type="ECO:0008006" key="4">
    <source>
        <dbReference type="Google" id="ProtNLM"/>
    </source>
</evidence>
<organism evidence="2 3">
    <name type="scientific">Caballeronia humi</name>
    <dbReference type="NCBI Taxonomy" id="326474"/>
    <lineage>
        <taxon>Bacteria</taxon>
        <taxon>Pseudomonadati</taxon>
        <taxon>Pseudomonadota</taxon>
        <taxon>Betaproteobacteria</taxon>
        <taxon>Burkholderiales</taxon>
        <taxon>Burkholderiaceae</taxon>
        <taxon>Caballeronia</taxon>
    </lineage>
</organism>
<keyword evidence="1" id="KW-0812">Transmembrane</keyword>
<feature type="transmembrane region" description="Helical" evidence="1">
    <location>
        <begin position="217"/>
        <end position="240"/>
    </location>
</feature>
<feature type="transmembrane region" description="Helical" evidence="1">
    <location>
        <begin position="277"/>
        <end position="293"/>
    </location>
</feature>
<dbReference type="EMBL" id="FCNW02000041">
    <property type="protein sequence ID" value="SAL59047.1"/>
    <property type="molecule type" value="Genomic_DNA"/>
</dbReference>
<feature type="transmembrane region" description="Helical" evidence="1">
    <location>
        <begin position="90"/>
        <end position="113"/>
    </location>
</feature>
<protein>
    <recommendedName>
        <fullName evidence="4">Glycosyltransferase RgtA/B/C/D-like domain-containing protein</fullName>
    </recommendedName>
</protein>
<evidence type="ECO:0000313" key="3">
    <source>
        <dbReference type="Proteomes" id="UP000054977"/>
    </source>
</evidence>
<feature type="transmembrane region" description="Helical" evidence="1">
    <location>
        <begin position="133"/>
        <end position="153"/>
    </location>
</feature>
<accession>A0A158IR64</accession>
<dbReference type="STRING" id="326474.AWB65_05269"/>
<feature type="transmembrane region" description="Helical" evidence="1">
    <location>
        <begin position="484"/>
        <end position="504"/>
    </location>
</feature>
<reference evidence="2" key="1">
    <citation type="submission" date="2016-01" db="EMBL/GenBank/DDBJ databases">
        <authorList>
            <person name="Peeters C."/>
        </authorList>
    </citation>
    <scope>NUCLEOTIDE SEQUENCE [LARGE SCALE GENOMIC DNA]</scope>
    <source>
        <strain evidence="2">LMG 22934</strain>
    </source>
</reference>
<keyword evidence="1" id="KW-1133">Transmembrane helix</keyword>
<sequence length="680" mass="73661">MKIARASISALLAVLAGSVLLYPYFRASLQLQGVGHAYFVAAAAAATVAVAAAMTVVLAPSLFTKCTFWVVAILLGGFALVRHGPHPGGAGASAAVALLKVFVVALFTSALWVRLRAALAPLRRGELLHEATFWNGVAVWALVVANALLWFSMTQFIWFWDYVGYADLAASLADALHGHGWLSGAHAVAASLNDEYNLVPAIPLAMVESLFGSTDRVVLILAIAMIYTGPTVLAMAWLLYRSCGGGLNGRMALCLTVIAMSLFPVNFFSSLYGMPDIGGVALIAAVTAMLYSVGPGDNEPHHRTATLVLCAGLLFLLCVFRRWYLFIVPPLMIVIGIRELLRIDAGRGWRVRLMNALRSMSVFISFLALCGFAYYWERVVIMARARYTDAYSAYWTTMAGEISKAAKYLGYGPVALCVMVIVAMAFHTRTRATAIAVAFMIVATLLLFTRVQGLGLQHYLLVLPAFSFAVATAVAHLYMARPRLGMVAMGVLLLCSVAAVSSVFHPASDGRLSTSAVLPTIDMRPPRRADMPELQRLVHDVEAHAENGHFVCIAASGVLLNQSIVVALAKMGDQSRFSQLWTHFTWLGDVDRRDGPALSFPNCEYVVVTDPPSTHLSVMEQQVVAYLSTSLLSGSGLGASYEPTGQKYRLAQGYCAFIYRKIKAIPPDEWQRYLTAVTQK</sequence>
<feature type="transmembrane region" description="Helical" evidence="1">
    <location>
        <begin position="432"/>
        <end position="448"/>
    </location>
</feature>
<evidence type="ECO:0000256" key="1">
    <source>
        <dbReference type="SAM" id="Phobius"/>
    </source>
</evidence>
<feature type="transmembrane region" description="Helical" evidence="1">
    <location>
        <begin position="460"/>
        <end position="478"/>
    </location>
</feature>
<feature type="transmembrane region" description="Helical" evidence="1">
    <location>
        <begin position="356"/>
        <end position="376"/>
    </location>
</feature>
<feature type="transmembrane region" description="Helical" evidence="1">
    <location>
        <begin position="252"/>
        <end position="271"/>
    </location>
</feature>
<proteinExistence type="predicted"/>
<feature type="transmembrane region" description="Helical" evidence="1">
    <location>
        <begin position="37"/>
        <end position="59"/>
    </location>
</feature>
<keyword evidence="1" id="KW-0472">Membrane</keyword>
<keyword evidence="3" id="KW-1185">Reference proteome</keyword>
<gene>
    <name evidence="2" type="ORF">AWB65_05269</name>
</gene>